<dbReference type="NCBIfam" id="TIGR02686">
    <property type="entry name" value="relax_trwC"/>
    <property type="match status" value="1"/>
</dbReference>
<dbReference type="PANTHER" id="PTHR43788">
    <property type="entry name" value="DNA2/NAM7 HELICASE FAMILY MEMBER"/>
    <property type="match status" value="1"/>
</dbReference>
<dbReference type="RefSeq" id="WP_345027312.1">
    <property type="nucleotide sequence ID" value="NZ_BAABDA010000050.1"/>
</dbReference>
<dbReference type="CDD" id="cd18809">
    <property type="entry name" value="SF1_C_RecD"/>
    <property type="match status" value="1"/>
</dbReference>
<keyword evidence="6" id="KW-1185">Reference proteome</keyword>
<evidence type="ECO:0000256" key="2">
    <source>
        <dbReference type="ARBA" id="ARBA00022840"/>
    </source>
</evidence>
<dbReference type="SUPFAM" id="SSF55464">
    <property type="entry name" value="Origin of replication-binding domain, RBD-like"/>
    <property type="match status" value="1"/>
</dbReference>
<feature type="domain" description="AAA+ ATPase" evidence="4">
    <location>
        <begin position="425"/>
        <end position="552"/>
    </location>
</feature>
<dbReference type="SMART" id="SM00382">
    <property type="entry name" value="AAA"/>
    <property type="match status" value="1"/>
</dbReference>
<feature type="region of interest" description="Disordered" evidence="3">
    <location>
        <begin position="886"/>
        <end position="907"/>
    </location>
</feature>
<evidence type="ECO:0000313" key="6">
    <source>
        <dbReference type="Proteomes" id="UP001176806"/>
    </source>
</evidence>
<dbReference type="InterPro" id="IPR014862">
    <property type="entry name" value="TrwC"/>
</dbReference>
<organism evidence="5 6">
    <name type="scientific">Flavivirga jejuensis</name>
    <dbReference type="NCBI Taxonomy" id="870487"/>
    <lineage>
        <taxon>Bacteria</taxon>
        <taxon>Pseudomonadati</taxon>
        <taxon>Bacteroidota</taxon>
        <taxon>Flavobacteriia</taxon>
        <taxon>Flavobacteriales</taxon>
        <taxon>Flavobacteriaceae</taxon>
        <taxon>Flavivirga</taxon>
    </lineage>
</organism>
<keyword evidence="2" id="KW-0067">ATP-binding</keyword>
<dbReference type="EMBL" id="JAUOEL010000005">
    <property type="protein sequence ID" value="MDO5975599.1"/>
    <property type="molecule type" value="Genomic_DNA"/>
</dbReference>
<accession>A0ABT8WR40</accession>
<name>A0ABT8WR40_9FLAO</name>
<dbReference type="InterPro" id="IPR003593">
    <property type="entry name" value="AAA+_ATPase"/>
</dbReference>
<dbReference type="NCBIfam" id="NF041492">
    <property type="entry name" value="MobF"/>
    <property type="match status" value="1"/>
</dbReference>
<protein>
    <submittedName>
        <fullName evidence="5">MobF family relaxase</fullName>
    </submittedName>
</protein>
<dbReference type="InterPro" id="IPR027417">
    <property type="entry name" value="P-loop_NTPase"/>
</dbReference>
<dbReference type="InterPro" id="IPR050534">
    <property type="entry name" value="Coronavir_polyprotein_1ab"/>
</dbReference>
<dbReference type="Pfam" id="PF08751">
    <property type="entry name" value="TrwC"/>
    <property type="match status" value="1"/>
</dbReference>
<dbReference type="Gene3D" id="2.30.30.940">
    <property type="match status" value="1"/>
</dbReference>
<reference evidence="5" key="1">
    <citation type="submission" date="2023-07" db="EMBL/GenBank/DDBJ databases">
        <title>Two novel species in the genus Flavivirga.</title>
        <authorList>
            <person name="Kwon K."/>
        </authorList>
    </citation>
    <scope>NUCLEOTIDE SEQUENCE</scope>
    <source>
        <strain evidence="5">KACC 14158</strain>
    </source>
</reference>
<comment type="caution">
    <text evidence="5">The sequence shown here is derived from an EMBL/GenBank/DDBJ whole genome shotgun (WGS) entry which is preliminary data.</text>
</comment>
<dbReference type="Pfam" id="PF13604">
    <property type="entry name" value="AAA_30"/>
    <property type="match status" value="1"/>
</dbReference>
<dbReference type="InterPro" id="IPR014059">
    <property type="entry name" value="TraI/TrwC_relax"/>
</dbReference>
<dbReference type="SUPFAM" id="SSF52540">
    <property type="entry name" value="P-loop containing nucleoside triphosphate hydrolases"/>
    <property type="match status" value="2"/>
</dbReference>
<sequence>MIRMFQSQTVSQAKNYFRDALSKADYYIEDQEMNGVFNGKIAKRLGLESKVADTETFDKLCDNINPKDGGSLTPRTVENRRVGYDISFHCPKSVSILHALGGDERVLKAFEESVHETMIEMEADMQTRVRVQKQYDDRDAPELIWASFIHQTARPVDGHPPDPHLHCHCFTFNVTYDEVEDKFKAGQFHNIKRDMPYYQARKDKRLADKLSHLGYEIRKTKNAFEVAVIPQEAIDFFSKRTNHIGQVAKEKGITNPKELDKLGAKTRAKKQKNRTMPELRETWHDSLIEVGINGKTPEEVKTTDKTHTATQSIDFAIDNVFTRKSVMRDRQILAEGYKHAVDNNNITLDQIDSALENNDEVFKIQVGSQRLCTTKLVHAEERRMIEFARDGVGKLRPLKHDFDVTKFKHLNEEQRLVMSHVMTSQDRVTMIRGGAGTGKTTLLKTLVPEIEKAGKQAFLFAPTAEASRDVLRGEGFKNADTIARLLIDKKLQDQLYGQALIIDEAGMLGTQDMARVQEIANKQNARIIVLGDPRQHPAILRGDAMRLLRDVGKIPQVSMETIYRQKNEDYKTAVKEINQGNIKTGFSILNKMGSIQEINPTEISKKLVEDYLTTRQEKKSAIVVTPTREQMKKINNDIREGLRQSKLIGKREKNFTVYENHHLTIAQKLDSRFYKKRQIIQARQNLPSSNGGIKKGSALAVKEVKNKHVIITDRQGRDHILPTHKAKDYDLYSAKETHLSKGDEIRIVNKNGFDEQGKRLESKTILKVTGFTKEGHIKTVKESAHRNTEFILNKDHGNFEYAYAITSYSSQGKTVDKVILSQPATTFLASNEKQFYVSASRGRENVSIYTDDKEELLTYIQRSGDRQGATELKKVNFDFNKTVEIEKEPNKIPEPPKTIDIDYEPEI</sequence>
<evidence type="ECO:0000313" key="5">
    <source>
        <dbReference type="EMBL" id="MDO5975599.1"/>
    </source>
</evidence>
<keyword evidence="1" id="KW-0547">Nucleotide-binding</keyword>
<proteinExistence type="predicted"/>
<evidence type="ECO:0000256" key="3">
    <source>
        <dbReference type="SAM" id="MobiDB-lite"/>
    </source>
</evidence>
<dbReference type="Gene3D" id="3.40.50.300">
    <property type="entry name" value="P-loop containing nucleotide triphosphate hydrolases"/>
    <property type="match status" value="3"/>
</dbReference>
<evidence type="ECO:0000259" key="4">
    <source>
        <dbReference type="SMART" id="SM00382"/>
    </source>
</evidence>
<evidence type="ECO:0000256" key="1">
    <source>
        <dbReference type="ARBA" id="ARBA00022741"/>
    </source>
</evidence>
<gene>
    <name evidence="5" type="primary">mobF</name>
    <name evidence="5" type="ORF">Q4Q40_15505</name>
</gene>
<dbReference type="PANTHER" id="PTHR43788:SF6">
    <property type="entry name" value="DNA HELICASE B"/>
    <property type="match status" value="1"/>
</dbReference>
<dbReference type="Proteomes" id="UP001176806">
    <property type="component" value="Unassembled WGS sequence"/>
</dbReference>